<comment type="caution">
    <text evidence="2">The sequence shown here is derived from an EMBL/GenBank/DDBJ whole genome shotgun (WGS) entry which is preliminary data.</text>
</comment>
<name>A0AAU9JZP3_9CILI</name>
<sequence length="730" mass="83609">MDNNSSHIDYNIDDLPFIGTEKSEEEIQRVTTNEDYTTGEKAIYILEDGTKDQKIAVLSNLNIYAEEKNWNDILDIIIENIKRWEDTIQLAAGIGFNKVIKKIELDYEDFEAIFKATATVLGMWTSEPSEIVDAWNTLFGTLCEKGDRILTQIHFIPFIISQAECVQYYMTRANACILIGNLSKHDFDSKMHELVYKLMQDAFIKVRVKMAENLPKISDYYLPHKEDELYVLLLSLIEDQSSEVMVASIKTFAEIVESLPENINKKLLPNIYKLWFKASNQTIIDELSKNLGKILFGLKPQLKTAEIKTDLLILLNRLITYDRADIRKNVAFNFPGIILALGAVCFKDRLKIGYEALCHDSSSEIRKIISISFHEIVKILNPKVQSLVPLFNEMIKDPVTQWNIISNLHLISQYINLNEQENLYQYLIQLLDIIPNWRNTNTLLSQMNLILPQIPLCIVSALLYPKLVMLMHNANLPIKQHSSKIVVQILKLCPYELRQLLSDKIIQNFAQSAHAADRKIFIDFCIHTKEFCSRNAFKNLYFQPLLQLSKDSAKDIRLKFLIEYPNLRERISSNDIIASNDIDLVLEEMHDDNELIIREMAEKVQGIVTSDGYWKTINSPDALLKDKLLLHTETDLKEGEMPKVIEEETKGKRTTKKANTYTVKSGSNGVKSPNLTRASLHQTQKILSPNAPRVSIFRKDGKRMSLDEKISSPLGSHLSKTLGAGSRKQL</sequence>
<dbReference type="Proteomes" id="UP001162131">
    <property type="component" value="Unassembled WGS sequence"/>
</dbReference>
<dbReference type="InterPro" id="IPR016024">
    <property type="entry name" value="ARM-type_fold"/>
</dbReference>
<reference evidence="2" key="1">
    <citation type="submission" date="2021-09" db="EMBL/GenBank/DDBJ databases">
        <authorList>
            <consortium name="AG Swart"/>
            <person name="Singh M."/>
            <person name="Singh A."/>
            <person name="Seah K."/>
            <person name="Emmerich C."/>
        </authorList>
    </citation>
    <scope>NUCLEOTIDE SEQUENCE</scope>
    <source>
        <strain evidence="2">ATCC30299</strain>
    </source>
</reference>
<dbReference type="SUPFAM" id="SSF48371">
    <property type="entry name" value="ARM repeat"/>
    <property type="match status" value="1"/>
</dbReference>
<keyword evidence="3" id="KW-1185">Reference proteome</keyword>
<dbReference type="PANTHER" id="PTHR21467:SF0">
    <property type="entry name" value="SERINE_THREONINE-PROTEIN PHOSPHATASE 4 REGULATORY SUBUNIT 4"/>
    <property type="match status" value="1"/>
</dbReference>
<dbReference type="AlphaFoldDB" id="A0AAU9JZP3"/>
<dbReference type="EMBL" id="CAJZBQ010000055">
    <property type="protein sequence ID" value="CAG9332765.1"/>
    <property type="molecule type" value="Genomic_DNA"/>
</dbReference>
<evidence type="ECO:0000313" key="2">
    <source>
        <dbReference type="EMBL" id="CAG9332765.1"/>
    </source>
</evidence>
<organism evidence="2 3">
    <name type="scientific">Blepharisma stoltei</name>
    <dbReference type="NCBI Taxonomy" id="1481888"/>
    <lineage>
        <taxon>Eukaryota</taxon>
        <taxon>Sar</taxon>
        <taxon>Alveolata</taxon>
        <taxon>Ciliophora</taxon>
        <taxon>Postciliodesmatophora</taxon>
        <taxon>Heterotrichea</taxon>
        <taxon>Heterotrichida</taxon>
        <taxon>Blepharismidae</taxon>
        <taxon>Blepharisma</taxon>
    </lineage>
</organism>
<dbReference type="Gene3D" id="1.25.10.10">
    <property type="entry name" value="Leucine-rich Repeat Variant"/>
    <property type="match status" value="1"/>
</dbReference>
<dbReference type="InterPro" id="IPR011989">
    <property type="entry name" value="ARM-like"/>
</dbReference>
<evidence type="ECO:0000256" key="1">
    <source>
        <dbReference type="SAM" id="MobiDB-lite"/>
    </source>
</evidence>
<accession>A0AAU9JZP3</accession>
<evidence type="ECO:0008006" key="4">
    <source>
        <dbReference type="Google" id="ProtNLM"/>
    </source>
</evidence>
<feature type="region of interest" description="Disordered" evidence="1">
    <location>
        <begin position="707"/>
        <end position="730"/>
    </location>
</feature>
<protein>
    <recommendedName>
        <fullName evidence="4">Serine/threonine protein phosphatase 2A regulatory subunit</fullName>
    </recommendedName>
</protein>
<proteinExistence type="predicted"/>
<evidence type="ECO:0000313" key="3">
    <source>
        <dbReference type="Proteomes" id="UP001162131"/>
    </source>
</evidence>
<dbReference type="PANTHER" id="PTHR21467">
    <property type="entry name" value="PROTEIN PHOSPHATASE 4 REGULATORY SUBUNIT 4 PPP4R4"/>
    <property type="match status" value="1"/>
</dbReference>
<gene>
    <name evidence="2" type="ORF">BSTOLATCC_MIC57055</name>
</gene>
<dbReference type="InterPro" id="IPR039918">
    <property type="entry name" value="PPP4R4"/>
</dbReference>